<evidence type="ECO:0000313" key="1">
    <source>
        <dbReference type="EMBL" id="CAG7876307.1"/>
    </source>
</evidence>
<dbReference type="EMBL" id="LS974621">
    <property type="protein sequence ID" value="CAG7876307.1"/>
    <property type="molecule type" value="Genomic_DNA"/>
</dbReference>
<accession>A0A8D9DFF7</accession>
<dbReference type="Gramene" id="A05p28280.2_BraZ1">
    <property type="protein sequence ID" value="A05p28280.2_BraZ1.CDS"/>
    <property type="gene ID" value="A05g28280.2_BraZ1"/>
</dbReference>
<dbReference type="Pfam" id="PF14223">
    <property type="entry name" value="Retrotran_gag_2"/>
    <property type="match status" value="1"/>
</dbReference>
<evidence type="ECO:0000313" key="2">
    <source>
        <dbReference type="Proteomes" id="UP000694005"/>
    </source>
</evidence>
<organism evidence="1 2">
    <name type="scientific">Brassica campestris</name>
    <name type="common">Field mustard</name>
    <dbReference type="NCBI Taxonomy" id="3711"/>
    <lineage>
        <taxon>Eukaryota</taxon>
        <taxon>Viridiplantae</taxon>
        <taxon>Streptophyta</taxon>
        <taxon>Embryophyta</taxon>
        <taxon>Tracheophyta</taxon>
        <taxon>Spermatophyta</taxon>
        <taxon>Magnoliopsida</taxon>
        <taxon>eudicotyledons</taxon>
        <taxon>Gunneridae</taxon>
        <taxon>Pentapetalae</taxon>
        <taxon>rosids</taxon>
        <taxon>malvids</taxon>
        <taxon>Brassicales</taxon>
        <taxon>Brassicaceae</taxon>
        <taxon>Brassiceae</taxon>
        <taxon>Brassica</taxon>
    </lineage>
</organism>
<protein>
    <recommendedName>
        <fullName evidence="3">Retrotransposon Copia-like N-terminal domain-containing protein</fullName>
    </recommendedName>
</protein>
<name>A0A8D9DFF7_BRACM</name>
<reference evidence="1 2" key="1">
    <citation type="submission" date="2021-07" db="EMBL/GenBank/DDBJ databases">
        <authorList>
            <consortium name="Genoscope - CEA"/>
            <person name="William W."/>
        </authorList>
    </citation>
    <scope>NUCLEOTIDE SEQUENCE [LARGE SCALE GENOMIC DNA]</scope>
</reference>
<dbReference type="Proteomes" id="UP000694005">
    <property type="component" value="Chromosome A05"/>
</dbReference>
<dbReference type="PANTHER" id="PTHR37610:SF40">
    <property type="entry name" value="OS01G0909600 PROTEIN"/>
    <property type="match status" value="1"/>
</dbReference>
<dbReference type="PANTHER" id="PTHR37610">
    <property type="entry name" value="CCHC-TYPE DOMAIN-CONTAINING PROTEIN"/>
    <property type="match status" value="1"/>
</dbReference>
<evidence type="ECO:0008006" key="3">
    <source>
        <dbReference type="Google" id="ProtNLM"/>
    </source>
</evidence>
<gene>
    <name evidence="1" type="ORF">BRAPAZ1V2_A05P28280.2</name>
</gene>
<dbReference type="AlphaFoldDB" id="A0A8D9DFF7"/>
<proteinExistence type="predicted"/>
<sequence>MESGTKMKVAVTFKVSNYLVWSRMVKTAVGSKGLWKHITSSEAPKLITQGGDKESVSESKAEKWQQEGKWLIHTSTQSSEDMMVMSVLHASLEPAILDAYSYCETAKELWDTLKKVYGNTSNLSRVFEVKMAINGLSQEDMEFTKHLGRFRSLWSELEMLRPSTIDPEF</sequence>